<protein>
    <submittedName>
        <fullName evidence="1">Uncharacterized protein</fullName>
    </submittedName>
</protein>
<reference evidence="1" key="1">
    <citation type="submission" date="2014-09" db="EMBL/GenBank/DDBJ databases">
        <authorList>
            <person name="Magalhaes I.L.F."/>
            <person name="Oliveira U."/>
            <person name="Santos F.R."/>
            <person name="Vidigal T.H.D.A."/>
            <person name="Brescovit A.D."/>
            <person name="Santos A.J."/>
        </authorList>
    </citation>
    <scope>NUCLEOTIDE SEQUENCE</scope>
    <source>
        <tissue evidence="1">Shoot tissue taken approximately 20 cm above the soil surface</tissue>
    </source>
</reference>
<dbReference type="EMBL" id="GBRH01185610">
    <property type="protein sequence ID" value="JAE12286.1"/>
    <property type="molecule type" value="Transcribed_RNA"/>
</dbReference>
<evidence type="ECO:0000313" key="1">
    <source>
        <dbReference type="EMBL" id="JAE12286.1"/>
    </source>
</evidence>
<proteinExistence type="predicted"/>
<accession>A0A0A9FPQ2</accession>
<dbReference type="AlphaFoldDB" id="A0A0A9FPQ2"/>
<name>A0A0A9FPQ2_ARUDO</name>
<organism evidence="1">
    <name type="scientific">Arundo donax</name>
    <name type="common">Giant reed</name>
    <name type="synonym">Donax arundinaceus</name>
    <dbReference type="NCBI Taxonomy" id="35708"/>
    <lineage>
        <taxon>Eukaryota</taxon>
        <taxon>Viridiplantae</taxon>
        <taxon>Streptophyta</taxon>
        <taxon>Embryophyta</taxon>
        <taxon>Tracheophyta</taxon>
        <taxon>Spermatophyta</taxon>
        <taxon>Magnoliopsida</taxon>
        <taxon>Liliopsida</taxon>
        <taxon>Poales</taxon>
        <taxon>Poaceae</taxon>
        <taxon>PACMAD clade</taxon>
        <taxon>Arundinoideae</taxon>
        <taxon>Arundineae</taxon>
        <taxon>Arundo</taxon>
    </lineage>
</organism>
<reference evidence="1" key="2">
    <citation type="journal article" date="2015" name="Data Brief">
        <title>Shoot transcriptome of the giant reed, Arundo donax.</title>
        <authorList>
            <person name="Barrero R.A."/>
            <person name="Guerrero F.D."/>
            <person name="Moolhuijzen P."/>
            <person name="Goolsby J.A."/>
            <person name="Tidwell J."/>
            <person name="Bellgard S.E."/>
            <person name="Bellgard M.I."/>
        </authorList>
    </citation>
    <scope>NUCLEOTIDE SEQUENCE</scope>
    <source>
        <tissue evidence="1">Shoot tissue taken approximately 20 cm above the soil surface</tissue>
    </source>
</reference>
<sequence>MKNSIESPLKKIIVANHCLLFLDNGKVPAFCMQFVSNYCQHAICQ</sequence>